<dbReference type="CDD" id="cd00009">
    <property type="entry name" value="AAA"/>
    <property type="match status" value="1"/>
</dbReference>
<dbReference type="InterPro" id="IPR025943">
    <property type="entry name" value="Sigma_54_int_dom_ATP-bd_2"/>
</dbReference>
<keyword evidence="2" id="KW-0067">ATP-binding</keyword>
<evidence type="ECO:0000259" key="6">
    <source>
        <dbReference type="PROSITE" id="PS50045"/>
    </source>
</evidence>
<feature type="domain" description="PAS" evidence="7">
    <location>
        <begin position="9"/>
        <end position="54"/>
    </location>
</feature>
<evidence type="ECO:0000256" key="4">
    <source>
        <dbReference type="ARBA" id="ARBA00023125"/>
    </source>
</evidence>
<dbReference type="EMBL" id="JNVC02000005">
    <property type="protein sequence ID" value="KEZ51480.1"/>
    <property type="molecule type" value="Genomic_DNA"/>
</dbReference>
<dbReference type="OrthoDB" id="9771372at2"/>
<keyword evidence="4" id="KW-0238">DNA-binding</keyword>
<evidence type="ECO:0000313" key="9">
    <source>
        <dbReference type="Proteomes" id="UP000028549"/>
    </source>
</evidence>
<dbReference type="SMART" id="SM00091">
    <property type="entry name" value="PAS"/>
    <property type="match status" value="1"/>
</dbReference>
<accession>A0A084GVW8</accession>
<dbReference type="Gene3D" id="3.40.50.300">
    <property type="entry name" value="P-loop containing nucleotide triphosphate hydrolases"/>
    <property type="match status" value="1"/>
</dbReference>
<dbReference type="Gene3D" id="3.30.450.20">
    <property type="entry name" value="PAS domain"/>
    <property type="match status" value="1"/>
</dbReference>
<dbReference type="FunFam" id="3.40.50.300:FF:000006">
    <property type="entry name" value="DNA-binding transcriptional regulator NtrC"/>
    <property type="match status" value="1"/>
</dbReference>
<dbReference type="GO" id="GO:0043565">
    <property type="term" value="F:sequence-specific DNA binding"/>
    <property type="evidence" value="ECO:0007669"/>
    <property type="project" value="InterPro"/>
</dbReference>
<protein>
    <submittedName>
        <fullName evidence="8">Transcriptional regulator</fullName>
    </submittedName>
</protein>
<keyword evidence="9" id="KW-1185">Reference proteome</keyword>
<dbReference type="PRINTS" id="PR01590">
    <property type="entry name" value="HTHFIS"/>
</dbReference>
<dbReference type="Pfam" id="PF00989">
    <property type="entry name" value="PAS"/>
    <property type="match status" value="1"/>
</dbReference>
<keyword evidence="3" id="KW-0805">Transcription regulation</keyword>
<dbReference type="RefSeq" id="WP_051827281.1">
    <property type="nucleotide sequence ID" value="NZ_JNVC02000005.1"/>
</dbReference>
<dbReference type="PANTHER" id="PTHR32071">
    <property type="entry name" value="TRANSCRIPTIONAL REGULATORY PROTEIN"/>
    <property type="match status" value="1"/>
</dbReference>
<dbReference type="CDD" id="cd00130">
    <property type="entry name" value="PAS"/>
    <property type="match status" value="1"/>
</dbReference>
<keyword evidence="1" id="KW-0547">Nucleotide-binding</keyword>
<dbReference type="Pfam" id="PF25601">
    <property type="entry name" value="AAA_lid_14"/>
    <property type="match status" value="1"/>
</dbReference>
<feature type="domain" description="Sigma-54 factor interaction" evidence="6">
    <location>
        <begin position="149"/>
        <end position="379"/>
    </location>
</feature>
<dbReference type="SMART" id="SM00382">
    <property type="entry name" value="AAA"/>
    <property type="match status" value="1"/>
</dbReference>
<dbReference type="SUPFAM" id="SSF46689">
    <property type="entry name" value="Homeodomain-like"/>
    <property type="match status" value="1"/>
</dbReference>
<dbReference type="SUPFAM" id="SSF55785">
    <property type="entry name" value="PYP-like sensor domain (PAS domain)"/>
    <property type="match status" value="1"/>
</dbReference>
<dbReference type="Gene3D" id="1.10.10.60">
    <property type="entry name" value="Homeodomain-like"/>
    <property type="match status" value="1"/>
</dbReference>
<comment type="caution">
    <text evidence="8">The sequence shown here is derived from an EMBL/GenBank/DDBJ whole genome shotgun (WGS) entry which is preliminary data.</text>
</comment>
<evidence type="ECO:0000256" key="3">
    <source>
        <dbReference type="ARBA" id="ARBA00023015"/>
    </source>
</evidence>
<evidence type="ECO:0000256" key="2">
    <source>
        <dbReference type="ARBA" id="ARBA00022840"/>
    </source>
</evidence>
<gene>
    <name evidence="8" type="ORF">GS18_0210050</name>
</gene>
<dbReference type="InterPro" id="IPR025944">
    <property type="entry name" value="Sigma_54_int_dom_CS"/>
</dbReference>
<dbReference type="PROSITE" id="PS50112">
    <property type="entry name" value="PAS"/>
    <property type="match status" value="1"/>
</dbReference>
<dbReference type="GO" id="GO:0005524">
    <property type="term" value="F:ATP binding"/>
    <property type="evidence" value="ECO:0007669"/>
    <property type="project" value="UniProtKB-KW"/>
</dbReference>
<dbReference type="InterPro" id="IPR027417">
    <property type="entry name" value="P-loop_NTPase"/>
</dbReference>
<dbReference type="SUPFAM" id="SSF52540">
    <property type="entry name" value="P-loop containing nucleoside triphosphate hydrolases"/>
    <property type="match status" value="1"/>
</dbReference>
<evidence type="ECO:0000256" key="5">
    <source>
        <dbReference type="ARBA" id="ARBA00023163"/>
    </source>
</evidence>
<dbReference type="PROSITE" id="PS00676">
    <property type="entry name" value="SIGMA54_INTERACT_2"/>
    <property type="match status" value="1"/>
</dbReference>
<dbReference type="InterPro" id="IPR058031">
    <property type="entry name" value="AAA_lid_NorR"/>
</dbReference>
<evidence type="ECO:0000259" key="7">
    <source>
        <dbReference type="PROSITE" id="PS50112"/>
    </source>
</evidence>
<dbReference type="InterPro" id="IPR000014">
    <property type="entry name" value="PAS"/>
</dbReference>
<proteinExistence type="predicted"/>
<dbReference type="STRING" id="246786.GS18_0210050"/>
<dbReference type="InterPro" id="IPR009057">
    <property type="entry name" value="Homeodomain-like_sf"/>
</dbReference>
<dbReference type="InterPro" id="IPR002078">
    <property type="entry name" value="Sigma_54_int"/>
</dbReference>
<dbReference type="InterPro" id="IPR003593">
    <property type="entry name" value="AAA+_ATPase"/>
</dbReference>
<name>A0A084GVW8_METID</name>
<evidence type="ECO:0000313" key="8">
    <source>
        <dbReference type="EMBL" id="KEZ51480.1"/>
    </source>
</evidence>
<dbReference type="Pfam" id="PF02954">
    <property type="entry name" value="HTH_8"/>
    <property type="match status" value="1"/>
</dbReference>
<reference evidence="8 9" key="1">
    <citation type="journal article" date="2005" name="Int. J. Syst. Evol. Microbiol.">
        <title>Bacillus cibi sp. nov., isolated from jeotgal, a traditional Korean fermented seafood.</title>
        <authorList>
            <person name="Yoon J.H."/>
            <person name="Lee C.H."/>
            <person name="Oh T.K."/>
        </authorList>
    </citation>
    <scope>NUCLEOTIDE SEQUENCE [LARGE SCALE GENOMIC DNA]</scope>
    <source>
        <strain evidence="8 9">DSM 16189</strain>
    </source>
</reference>
<organism evidence="8 9">
    <name type="scientific">Metabacillus indicus</name>
    <name type="common">Bacillus indicus</name>
    <dbReference type="NCBI Taxonomy" id="246786"/>
    <lineage>
        <taxon>Bacteria</taxon>
        <taxon>Bacillati</taxon>
        <taxon>Bacillota</taxon>
        <taxon>Bacilli</taxon>
        <taxon>Bacillales</taxon>
        <taxon>Bacillaceae</taxon>
        <taxon>Metabacillus</taxon>
    </lineage>
</organism>
<evidence type="ECO:0000256" key="1">
    <source>
        <dbReference type="ARBA" id="ARBA00022741"/>
    </source>
</evidence>
<dbReference type="PROSITE" id="PS50045">
    <property type="entry name" value="SIGMA54_INTERACT_4"/>
    <property type="match status" value="1"/>
</dbReference>
<dbReference type="AlphaFoldDB" id="A0A084GVW8"/>
<keyword evidence="5" id="KW-0804">Transcription</keyword>
<sequence>MKGLMEKLPADWIEEVVNLAAECMVVVDHEGTVLYLNSAYCEFLNVNAEESIGKPVQDVIENTRMQIVAKTGQAEVASIHPIKGSEMIANRYPLYVKGELVGAVGTVMFRNAQEWIDYSKKIQPIMEELNYYKRKFEKELFSKYHFGDLVGSSPKFTEAKTLAERVSDSQSAVLLLGASGTGKELFAHAIHQTSGRKFAPFMRVNCASIPEHLFESEIFGYEEGSFTGAKRGGKKGKFELAHGGTIFLDEIGDLPLQMQSKLLRVLQEKEIERIGGRGPVQIDVRVIAATHRNLEKMVLDGEFREDLYYRLNVIKIEIPSLADRKEDIVPISRVLLKKLETKFHRYGLDLSEEAMHDLERHKWPGNIRELENVLERAVNVLDGQIIYPEHLPLYLQKEEQSQSIPYNAGPPLQPVNGDTFKGPVKPLKSIVAEAEKRAILHALSEAKGNKLEAAKLLGIGKTSFYEKCREYEIR</sequence>
<dbReference type="Pfam" id="PF00158">
    <property type="entry name" value="Sigma54_activat"/>
    <property type="match status" value="1"/>
</dbReference>
<dbReference type="PROSITE" id="PS00688">
    <property type="entry name" value="SIGMA54_INTERACT_3"/>
    <property type="match status" value="1"/>
</dbReference>
<dbReference type="GO" id="GO:0006355">
    <property type="term" value="P:regulation of DNA-templated transcription"/>
    <property type="evidence" value="ECO:0007669"/>
    <property type="project" value="InterPro"/>
</dbReference>
<dbReference type="InterPro" id="IPR002197">
    <property type="entry name" value="HTH_Fis"/>
</dbReference>
<dbReference type="Gene3D" id="1.10.8.60">
    <property type="match status" value="1"/>
</dbReference>
<dbReference type="Proteomes" id="UP000028549">
    <property type="component" value="Unassembled WGS sequence"/>
</dbReference>
<dbReference type="InterPro" id="IPR013767">
    <property type="entry name" value="PAS_fold"/>
</dbReference>
<dbReference type="InterPro" id="IPR035965">
    <property type="entry name" value="PAS-like_dom_sf"/>
</dbReference>